<keyword evidence="2" id="KW-0560">Oxidoreductase</keyword>
<evidence type="ECO:0000256" key="1">
    <source>
        <dbReference type="ARBA" id="ARBA00001973"/>
    </source>
</evidence>
<dbReference type="GO" id="GO:0004497">
    <property type="term" value="F:monooxygenase activity"/>
    <property type="evidence" value="ECO:0007669"/>
    <property type="project" value="UniProtKB-KW"/>
</dbReference>
<feature type="region of interest" description="Disordered" evidence="4">
    <location>
        <begin position="215"/>
        <end position="268"/>
    </location>
</feature>
<evidence type="ECO:0000259" key="5">
    <source>
        <dbReference type="PROSITE" id="PS00498"/>
    </source>
</evidence>
<feature type="region of interest" description="Disordered" evidence="4">
    <location>
        <begin position="832"/>
        <end position="916"/>
    </location>
</feature>
<protein>
    <recommendedName>
        <fullName evidence="5">Tyrosinase copper-binding domain-containing protein</fullName>
    </recommendedName>
</protein>
<feature type="compositionally biased region" description="Pro residues" evidence="4">
    <location>
        <begin position="249"/>
        <end position="264"/>
    </location>
</feature>
<evidence type="ECO:0000256" key="4">
    <source>
        <dbReference type="SAM" id="MobiDB-lite"/>
    </source>
</evidence>
<evidence type="ECO:0000313" key="6">
    <source>
        <dbReference type="EMBL" id="OBS20400.1"/>
    </source>
</evidence>
<evidence type="ECO:0000313" key="7">
    <source>
        <dbReference type="Proteomes" id="UP000091967"/>
    </source>
</evidence>
<evidence type="ECO:0000256" key="2">
    <source>
        <dbReference type="ARBA" id="ARBA00023002"/>
    </source>
</evidence>
<dbReference type="Pfam" id="PF03101">
    <property type="entry name" value="FAR1"/>
    <property type="match status" value="1"/>
</dbReference>
<dbReference type="SUPFAM" id="SSF48056">
    <property type="entry name" value="Di-copper centre-containing domain"/>
    <property type="match status" value="1"/>
</dbReference>
<dbReference type="InterPro" id="IPR041640">
    <property type="entry name" value="Tyrosinase_C"/>
</dbReference>
<dbReference type="InterPro" id="IPR002227">
    <property type="entry name" value="Tyrosinase_Cu-bd"/>
</dbReference>
<proteinExistence type="predicted"/>
<dbReference type="Pfam" id="PF10551">
    <property type="entry name" value="MULE"/>
    <property type="match status" value="1"/>
</dbReference>
<feature type="compositionally biased region" description="Low complexity" evidence="4">
    <location>
        <begin position="861"/>
        <end position="884"/>
    </location>
</feature>
<dbReference type="InterPro" id="IPR004330">
    <property type="entry name" value="FAR1_DNA_bnd_dom"/>
</dbReference>
<dbReference type="Pfam" id="PF18132">
    <property type="entry name" value="Tyrosinase_C"/>
    <property type="match status" value="1"/>
</dbReference>
<sequence>MVSTRRQSYNSESESFNTAEPPRKRARLSSQRVQLSRQHNFRPPLLTNPPPPYQRYPASRNNRWTSPTSSAPSVSDSYGFGDTDALDNIFAAVPDRFSTIPSPRRSGPESSFELQYNHAITLRNDFPRGTDRRNICQVPIPGPETDPFQGSPRSSLEVTRVPMVPEVEFQRALGLVRDIIGNERRITRQCLKFFDTVRSWRERWGYSPLNTDEYGSPPAYSPRESQHSSVPVPSSPNLIESSPSQQSESPPPDEIPNPPIPGNPAPTENALYKNIQLFAKEHGFGIAKYNKYSYKGRLIRYSIRCDRYGDPQPSRGSGLRQRKSRKCGCKWLVIAEALEEGKWFLRQHQDTEHHTHNHPPSEISSAHPSHRRLTSPVKATIESTSRRVGIRARDIRAIVEEQHPESIFTQRDIYNARALVSREKLAGYSPTAALLKLFDEQRVPYVVKWAPDEPGRLLGLVWTFPYCIRMWKRFPEVISLDNTYNTNRFKLPLFQVTGQTCLGTVFNAAFGLIDNERREGFQFLAESVSTLLSEHSIRQPAIIITDFDDSMKAALDDQFPGVQQQLCIHHVNSNVLLRSKQKWVKNPENSSSPDISEVDEPTEPQATLTLHDRALVSAESSSEVPHTYQGVLQMWKQVLFAETEEVHKKAWIALFRAQWARCFIRKYPNYGIRVTSGTEASNNNIKSYLLNGMSHLYKLVEAMQDMLHDQERDFKDACGNDEVLRDREFLGSSSDYLGELRSLASSKCLKLIKSQYRQARKALPTGKNPNPRPLDPCTDECSVSTELGIPCYHTIHSRVCSTKAFTKWDIHPRWRLRETSSRDPYRKILDPKIATSLRGRPKNTKQGVPADLIPSTISQESSRALASQPQASQSQASQSQAPGSQKRKRGRPPGSRNKSTLERENKSQETIATQGTTMGETIYVGAGNTTGVRASGQRIQASWSKAIGTSRYGIFVNKGAKKFIGLEGVNNAWYPITDRQKAQAKKSKDFYLKWNPGTLADSVNRMFSPKYNSTWGQFASTKWTYEGYGNSMNGFLSLEYIHNNVHNIVGGSDFATGVGHMSDVPVAAFDPIFWLHHTQIDRLLSIWQCLYPKLWWDQKEPTRPGEENVPDDTEDDLLYPFHDKDNGDPVNDVWTARKCRDWTVFNYQYDDLMDLSQKALDAKGNLDEPKFHKLLQAYIHKTYPSTEHLLRDIKDNRHVHIPAGLTPDIPDIDENSWKDYIINVKYDRYALGGQSYTIKFYLGGPTDEDVTHFEPQNFVGSVYTFGGGSRKTRDSCANCKTQADAGVLSCAQVPLTIQLLHHTIDCVRDHPITKFDDVEKYLELHLRWKFFGFGGFEVDEEELDPFHKTQVTVLRGVGQPHHVLAPTQVKAVELETFSVAAADISVSESSNVSTNGTNGSTGGIPVALPPVYSAQPYEALPAITNNKHFGLQHDGTYGIAR</sequence>
<feature type="domain" description="Tyrosinase copper-binding" evidence="5">
    <location>
        <begin position="1070"/>
        <end position="1081"/>
    </location>
</feature>
<dbReference type="PANTHER" id="PTHR47718:SF3">
    <property type="entry name" value="PROTEIN FAR1-RELATED SEQUENCE 5-LIKE"/>
    <property type="match status" value="1"/>
</dbReference>
<dbReference type="InterPro" id="IPR018289">
    <property type="entry name" value="MULE_transposase_dom"/>
</dbReference>
<dbReference type="Gene3D" id="1.10.1280.10">
    <property type="entry name" value="Di-copper center containing domain from catechol oxidase"/>
    <property type="match status" value="1"/>
</dbReference>
<dbReference type="Proteomes" id="UP000091967">
    <property type="component" value="Unassembled WGS sequence"/>
</dbReference>
<dbReference type="PROSITE" id="PS00498">
    <property type="entry name" value="TYROSINASE_2"/>
    <property type="match status" value="1"/>
</dbReference>
<comment type="caution">
    <text evidence="6">The sequence shown here is derived from an EMBL/GenBank/DDBJ whole genome shotgun (WGS) entry which is preliminary data.</text>
</comment>
<name>A0A1B8AIR2_FUSPO</name>
<dbReference type="STRING" id="36050.A0A1B8AIR2"/>
<gene>
    <name evidence="6" type="ORF">FPOA_06771</name>
</gene>
<feature type="region of interest" description="Disordered" evidence="4">
    <location>
        <begin position="1"/>
        <end position="76"/>
    </location>
</feature>
<comment type="cofactor">
    <cofactor evidence="1">
        <name>Cu(2+)</name>
        <dbReference type="ChEBI" id="CHEBI:29036"/>
    </cofactor>
</comment>
<accession>A0A1B8AIR2</accession>
<feature type="region of interest" description="Disordered" evidence="4">
    <location>
        <begin position="350"/>
        <end position="373"/>
    </location>
</feature>
<feature type="compositionally biased region" description="Low complexity" evidence="4">
    <location>
        <begin position="228"/>
        <end position="248"/>
    </location>
</feature>
<feature type="compositionally biased region" description="Low complexity" evidence="4">
    <location>
        <begin position="65"/>
        <end position="76"/>
    </location>
</feature>
<dbReference type="PANTHER" id="PTHR47718">
    <property type="entry name" value="OS01G0519700 PROTEIN"/>
    <property type="match status" value="1"/>
</dbReference>
<dbReference type="InterPro" id="IPR008922">
    <property type="entry name" value="Di-copper_centre_dom_sf"/>
</dbReference>
<organism evidence="6 7">
    <name type="scientific">Fusarium poae</name>
    <dbReference type="NCBI Taxonomy" id="36050"/>
    <lineage>
        <taxon>Eukaryota</taxon>
        <taxon>Fungi</taxon>
        <taxon>Dikarya</taxon>
        <taxon>Ascomycota</taxon>
        <taxon>Pezizomycotina</taxon>
        <taxon>Sordariomycetes</taxon>
        <taxon>Hypocreomycetidae</taxon>
        <taxon>Hypocreales</taxon>
        <taxon>Nectriaceae</taxon>
        <taxon>Fusarium</taxon>
    </lineage>
</organism>
<dbReference type="Pfam" id="PF00264">
    <property type="entry name" value="Tyrosinase"/>
    <property type="match status" value="1"/>
</dbReference>
<feature type="region of interest" description="Disordered" evidence="4">
    <location>
        <begin position="584"/>
        <end position="603"/>
    </location>
</feature>
<feature type="compositionally biased region" description="Polar residues" evidence="4">
    <location>
        <begin position="28"/>
        <end position="38"/>
    </location>
</feature>
<evidence type="ECO:0000256" key="3">
    <source>
        <dbReference type="ARBA" id="ARBA00023033"/>
    </source>
</evidence>
<feature type="compositionally biased region" description="Polar residues" evidence="4">
    <location>
        <begin position="1"/>
        <end position="18"/>
    </location>
</feature>
<keyword evidence="3" id="KW-0503">Monooxygenase</keyword>
<dbReference type="EMBL" id="LYXU01000003">
    <property type="protein sequence ID" value="OBS20400.1"/>
    <property type="molecule type" value="Genomic_DNA"/>
</dbReference>
<reference evidence="6 7" key="1">
    <citation type="submission" date="2016-06" db="EMBL/GenBank/DDBJ databases">
        <title>Living apart together: crosstalk between the core and supernumerary genomes in a fungal plant pathogen.</title>
        <authorList>
            <person name="Vanheule A."/>
            <person name="Audenaert K."/>
            <person name="Warris S."/>
            <person name="Van De Geest H."/>
            <person name="Schijlen E."/>
            <person name="Hofte M."/>
            <person name="De Saeger S."/>
            <person name="Haesaert G."/>
            <person name="Waalwijk C."/>
            <person name="Van Der Lee T."/>
        </authorList>
    </citation>
    <scope>NUCLEOTIDE SEQUENCE [LARGE SCALE GENOMIC DNA]</scope>
    <source>
        <strain evidence="6 7">2516</strain>
    </source>
</reference>
<dbReference type="Gene3D" id="2.60.310.20">
    <property type="match status" value="1"/>
</dbReference>
<keyword evidence="7" id="KW-1185">Reference proteome</keyword>